<organism evidence="13 14">
    <name type="scientific">Aeromicrobium ginsengisoli</name>
    <dbReference type="NCBI Taxonomy" id="363867"/>
    <lineage>
        <taxon>Bacteria</taxon>
        <taxon>Bacillati</taxon>
        <taxon>Actinomycetota</taxon>
        <taxon>Actinomycetes</taxon>
        <taxon>Propionibacteriales</taxon>
        <taxon>Nocardioidaceae</taxon>
        <taxon>Aeromicrobium</taxon>
    </lineage>
</organism>
<comment type="caution">
    <text evidence="13">The sequence shown here is derived from an EMBL/GenBank/DDBJ whole genome shotgun (WGS) entry which is preliminary data.</text>
</comment>
<evidence type="ECO:0000259" key="12">
    <source>
        <dbReference type="Pfam" id="PF13490"/>
    </source>
</evidence>
<evidence type="ECO:0000256" key="10">
    <source>
        <dbReference type="ARBA" id="ARBA00030803"/>
    </source>
</evidence>
<dbReference type="GO" id="GO:0016989">
    <property type="term" value="F:sigma factor antagonist activity"/>
    <property type="evidence" value="ECO:0007669"/>
    <property type="project" value="TreeGrafter"/>
</dbReference>
<name>A0A5M4FD59_9ACTN</name>
<reference evidence="13" key="1">
    <citation type="submission" date="2019-09" db="EMBL/GenBank/DDBJ databases">
        <authorList>
            <person name="Li J."/>
        </authorList>
    </citation>
    <scope>NUCLEOTIDE SEQUENCE [LARGE SCALE GENOMIC DNA]</scope>
    <source>
        <strain evidence="13">JCM 14732</strain>
    </source>
</reference>
<evidence type="ECO:0000256" key="4">
    <source>
        <dbReference type="ARBA" id="ARBA00022692"/>
    </source>
</evidence>
<dbReference type="Pfam" id="PF13490">
    <property type="entry name" value="zf-HC2"/>
    <property type="match status" value="1"/>
</dbReference>
<dbReference type="GO" id="GO:0006417">
    <property type="term" value="P:regulation of translation"/>
    <property type="evidence" value="ECO:0007669"/>
    <property type="project" value="TreeGrafter"/>
</dbReference>
<dbReference type="InterPro" id="IPR027383">
    <property type="entry name" value="Znf_put"/>
</dbReference>
<feature type="domain" description="Putative zinc-finger" evidence="12">
    <location>
        <begin position="9"/>
        <end position="36"/>
    </location>
</feature>
<dbReference type="Pfam" id="PF10099">
    <property type="entry name" value="RskA_C"/>
    <property type="match status" value="1"/>
</dbReference>
<evidence type="ECO:0000256" key="7">
    <source>
        <dbReference type="ARBA" id="ARBA00023136"/>
    </source>
</evidence>
<sequence>MTTDLHTLLAPYSLDALEPPENTRFEAHLEQCPACQAELAGFQATATRLGDAVALTPPATMRSRVLTEIARTPQERPVVTAIAQRRSLRSAVPRMAAAAAFLVGTIGVGGYAIERDNAHEADARSTTITSVLAAPDAATTSKTFSTGGNVRLVASPAQDSAVIVANDLARLKGHKVYQVWMINGAGPKSQGTFTSSGTMIMHGAGGADSVAITVEPEGGSKQPTTAPIVTIAI</sequence>
<keyword evidence="8" id="KW-0804">Transcription</keyword>
<evidence type="ECO:0000256" key="9">
    <source>
        <dbReference type="ARBA" id="ARBA00029829"/>
    </source>
</evidence>
<keyword evidence="5" id="KW-1133">Transmembrane helix</keyword>
<evidence type="ECO:0000313" key="14">
    <source>
        <dbReference type="Proteomes" id="UP000380867"/>
    </source>
</evidence>
<keyword evidence="14" id="KW-1185">Reference proteome</keyword>
<protein>
    <recommendedName>
        <fullName evidence="10">Regulator of SigK</fullName>
    </recommendedName>
    <alternativeName>
        <fullName evidence="9">Sigma-K anti-sigma factor RskA</fullName>
    </alternativeName>
</protein>
<dbReference type="InterPro" id="IPR018764">
    <property type="entry name" value="RskA_C"/>
</dbReference>
<evidence type="ECO:0000256" key="6">
    <source>
        <dbReference type="ARBA" id="ARBA00023015"/>
    </source>
</evidence>
<dbReference type="OrthoDB" id="153510at2"/>
<evidence type="ECO:0000256" key="1">
    <source>
        <dbReference type="ARBA" id="ARBA00004167"/>
    </source>
</evidence>
<dbReference type="PANTHER" id="PTHR37461">
    <property type="entry name" value="ANTI-SIGMA-K FACTOR RSKA"/>
    <property type="match status" value="1"/>
</dbReference>
<dbReference type="GO" id="GO:0005886">
    <property type="term" value="C:plasma membrane"/>
    <property type="evidence" value="ECO:0007669"/>
    <property type="project" value="UniProtKB-SubCell"/>
</dbReference>
<dbReference type="PANTHER" id="PTHR37461:SF1">
    <property type="entry name" value="ANTI-SIGMA-K FACTOR RSKA"/>
    <property type="match status" value="1"/>
</dbReference>
<dbReference type="Gene3D" id="1.10.10.1320">
    <property type="entry name" value="Anti-sigma factor, zinc-finger domain"/>
    <property type="match status" value="1"/>
</dbReference>
<dbReference type="InterPro" id="IPR051474">
    <property type="entry name" value="Anti-sigma-K/W_factor"/>
</dbReference>
<evidence type="ECO:0000256" key="8">
    <source>
        <dbReference type="ARBA" id="ARBA00023163"/>
    </source>
</evidence>
<dbReference type="Proteomes" id="UP000380867">
    <property type="component" value="Unassembled WGS sequence"/>
</dbReference>
<keyword evidence="6" id="KW-0805">Transcription regulation</keyword>
<evidence type="ECO:0000256" key="5">
    <source>
        <dbReference type="ARBA" id="ARBA00022989"/>
    </source>
</evidence>
<keyword evidence="7" id="KW-0472">Membrane</keyword>
<evidence type="ECO:0000259" key="11">
    <source>
        <dbReference type="Pfam" id="PF10099"/>
    </source>
</evidence>
<evidence type="ECO:0000256" key="2">
    <source>
        <dbReference type="ARBA" id="ARBA00004236"/>
    </source>
</evidence>
<evidence type="ECO:0000256" key="3">
    <source>
        <dbReference type="ARBA" id="ARBA00022475"/>
    </source>
</evidence>
<feature type="domain" description="Anti-sigma K factor RskA C-terminal" evidence="11">
    <location>
        <begin position="96"/>
        <end position="228"/>
    </location>
</feature>
<dbReference type="AlphaFoldDB" id="A0A5M4FD59"/>
<keyword evidence="4" id="KW-0812">Transmembrane</keyword>
<dbReference type="InterPro" id="IPR041916">
    <property type="entry name" value="Anti_sigma_zinc_sf"/>
</dbReference>
<accession>A0A5M4FD59</accession>
<dbReference type="RefSeq" id="WP_149688730.1">
    <property type="nucleotide sequence ID" value="NZ_SDPQ02000002.1"/>
</dbReference>
<evidence type="ECO:0000313" key="13">
    <source>
        <dbReference type="EMBL" id="KAA1397247.1"/>
    </source>
</evidence>
<keyword evidence="3" id="KW-1003">Cell membrane</keyword>
<gene>
    <name evidence="13" type="ORF">ESP70_007565</name>
</gene>
<proteinExistence type="predicted"/>
<comment type="subcellular location">
    <subcellularLocation>
        <location evidence="2">Cell membrane</location>
    </subcellularLocation>
    <subcellularLocation>
        <location evidence="1">Membrane</location>
        <topology evidence="1">Single-pass membrane protein</topology>
    </subcellularLocation>
</comment>
<dbReference type="EMBL" id="SDPQ02000002">
    <property type="protein sequence ID" value="KAA1397247.1"/>
    <property type="molecule type" value="Genomic_DNA"/>
</dbReference>